<evidence type="ECO:0000313" key="2">
    <source>
        <dbReference type="Proteomes" id="UP001054945"/>
    </source>
</evidence>
<dbReference type="Proteomes" id="UP001054945">
    <property type="component" value="Unassembled WGS sequence"/>
</dbReference>
<proteinExistence type="predicted"/>
<name>A0AAV4RNL2_CAEEX</name>
<protein>
    <submittedName>
        <fullName evidence="1">Uncharacterized protein</fullName>
    </submittedName>
</protein>
<evidence type="ECO:0000313" key="1">
    <source>
        <dbReference type="EMBL" id="GIY22516.1"/>
    </source>
</evidence>
<dbReference type="AlphaFoldDB" id="A0AAV4RNL2"/>
<reference evidence="1 2" key="1">
    <citation type="submission" date="2021-06" db="EMBL/GenBank/DDBJ databases">
        <title>Caerostris extrusa draft genome.</title>
        <authorList>
            <person name="Kono N."/>
            <person name="Arakawa K."/>
        </authorList>
    </citation>
    <scope>NUCLEOTIDE SEQUENCE [LARGE SCALE GENOMIC DNA]</scope>
</reference>
<dbReference type="EMBL" id="BPLR01008160">
    <property type="protein sequence ID" value="GIY22516.1"/>
    <property type="molecule type" value="Genomic_DNA"/>
</dbReference>
<keyword evidence="2" id="KW-1185">Reference proteome</keyword>
<gene>
    <name evidence="1" type="ORF">CEXT_289281</name>
</gene>
<organism evidence="1 2">
    <name type="scientific">Caerostris extrusa</name>
    <name type="common">Bark spider</name>
    <name type="synonym">Caerostris bankana</name>
    <dbReference type="NCBI Taxonomy" id="172846"/>
    <lineage>
        <taxon>Eukaryota</taxon>
        <taxon>Metazoa</taxon>
        <taxon>Ecdysozoa</taxon>
        <taxon>Arthropoda</taxon>
        <taxon>Chelicerata</taxon>
        <taxon>Arachnida</taxon>
        <taxon>Araneae</taxon>
        <taxon>Araneomorphae</taxon>
        <taxon>Entelegynae</taxon>
        <taxon>Araneoidea</taxon>
        <taxon>Araneidae</taxon>
        <taxon>Caerostris</taxon>
    </lineage>
</organism>
<accession>A0AAV4RNL2</accession>
<sequence length="97" mass="11217">MAASLSRNFSGSDIKRDYPNNRRIWELQVSRRVRGHQRGFICNANRPPPSPSRSRRDLRACSNILKELQYKLNITGHGFISGSVPLTVQQWVAMMYR</sequence>
<comment type="caution">
    <text evidence="1">The sequence shown here is derived from an EMBL/GenBank/DDBJ whole genome shotgun (WGS) entry which is preliminary data.</text>
</comment>